<evidence type="ECO:0000259" key="6">
    <source>
        <dbReference type="PROSITE" id="PS50977"/>
    </source>
</evidence>
<gene>
    <name evidence="7" type="ORF">FJ657_10745</name>
</gene>
<keyword evidence="8" id="KW-1185">Reference proteome</keyword>
<evidence type="ECO:0000256" key="2">
    <source>
        <dbReference type="ARBA" id="ARBA00023125"/>
    </source>
</evidence>
<dbReference type="Pfam" id="PF00440">
    <property type="entry name" value="TetR_N"/>
    <property type="match status" value="1"/>
</dbReference>
<feature type="domain" description="HTH tetR-type" evidence="6">
    <location>
        <begin position="1"/>
        <end position="54"/>
    </location>
</feature>
<dbReference type="PANTHER" id="PTHR30055:SF151">
    <property type="entry name" value="TRANSCRIPTIONAL REGULATORY PROTEIN"/>
    <property type="match status" value="1"/>
</dbReference>
<evidence type="ECO:0000256" key="3">
    <source>
        <dbReference type="ARBA" id="ARBA00023163"/>
    </source>
</evidence>
<dbReference type="InterPro" id="IPR001647">
    <property type="entry name" value="HTH_TetR"/>
</dbReference>
<dbReference type="InterPro" id="IPR003012">
    <property type="entry name" value="Tet_transcr_reg_TetR"/>
</dbReference>
<dbReference type="GO" id="GO:0045892">
    <property type="term" value="P:negative regulation of DNA-templated transcription"/>
    <property type="evidence" value="ECO:0007669"/>
    <property type="project" value="InterPro"/>
</dbReference>
<dbReference type="InterPro" id="IPR009057">
    <property type="entry name" value="Homeodomain-like_sf"/>
</dbReference>
<dbReference type="Proteomes" id="UP000316252">
    <property type="component" value="Unassembled WGS sequence"/>
</dbReference>
<dbReference type="GO" id="GO:0003700">
    <property type="term" value="F:DNA-binding transcription factor activity"/>
    <property type="evidence" value="ECO:0007669"/>
    <property type="project" value="TreeGrafter"/>
</dbReference>
<keyword evidence="2 4" id="KW-0238">DNA-binding</keyword>
<sequence>MGTALALLDEHGLPELTMRRLAAALGVQPSALYWHVENKQTLLAAVADRILAAARPSPPSDADWRTATLAEVEAVRDAVLAFRDGAEVVLSTRALGLGADAAHERLRSALSPRHDSPVAGVVATALLDLVLGDAVLVQQRAHADVLGVTSSRVGLDPEHSDASADAPVDAVLLGAELMLAGLELRSTQPGRAQGGSPDRAARAEPVTLGTGMSA</sequence>
<organism evidence="7 8">
    <name type="scientific">Schumannella soli</name>
    <dbReference type="NCBI Taxonomy" id="2590779"/>
    <lineage>
        <taxon>Bacteria</taxon>
        <taxon>Bacillati</taxon>
        <taxon>Actinomycetota</taxon>
        <taxon>Actinomycetes</taxon>
        <taxon>Micrococcales</taxon>
        <taxon>Microbacteriaceae</taxon>
        <taxon>Schumannella</taxon>
    </lineage>
</organism>
<feature type="DNA-binding region" description="H-T-H motif" evidence="4">
    <location>
        <begin position="17"/>
        <end position="36"/>
    </location>
</feature>
<dbReference type="PRINTS" id="PR00400">
    <property type="entry name" value="TETREPRESSOR"/>
</dbReference>
<reference evidence="7 8" key="1">
    <citation type="submission" date="2019-06" db="EMBL/GenBank/DDBJ databases">
        <authorList>
            <person name="Li F."/>
        </authorList>
    </citation>
    <scope>NUCLEOTIDE SEQUENCE [LARGE SCALE GENOMIC DNA]</scope>
    <source>
        <strain evidence="7 8">10F1D-1</strain>
    </source>
</reference>
<keyword evidence="1" id="KW-0805">Transcription regulation</keyword>
<dbReference type="InterPro" id="IPR036271">
    <property type="entry name" value="Tet_transcr_reg_TetR-rel_C_sf"/>
</dbReference>
<proteinExistence type="predicted"/>
<dbReference type="GO" id="GO:0000976">
    <property type="term" value="F:transcription cis-regulatory region binding"/>
    <property type="evidence" value="ECO:0007669"/>
    <property type="project" value="TreeGrafter"/>
</dbReference>
<feature type="region of interest" description="Disordered" evidence="5">
    <location>
        <begin position="186"/>
        <end position="214"/>
    </location>
</feature>
<keyword evidence="3" id="KW-0804">Transcription</keyword>
<dbReference type="PANTHER" id="PTHR30055">
    <property type="entry name" value="HTH-TYPE TRANSCRIPTIONAL REGULATOR RUTR"/>
    <property type="match status" value="1"/>
</dbReference>
<name>A0A506Y3M8_9MICO</name>
<dbReference type="GO" id="GO:0046677">
    <property type="term" value="P:response to antibiotic"/>
    <property type="evidence" value="ECO:0007669"/>
    <property type="project" value="InterPro"/>
</dbReference>
<dbReference type="AlphaFoldDB" id="A0A506Y3M8"/>
<protein>
    <submittedName>
        <fullName evidence="7">TetR family transcriptional regulator</fullName>
    </submittedName>
</protein>
<comment type="caution">
    <text evidence="7">The sequence shown here is derived from an EMBL/GenBank/DDBJ whole genome shotgun (WGS) entry which is preliminary data.</text>
</comment>
<dbReference type="Gene3D" id="1.10.357.10">
    <property type="entry name" value="Tetracycline Repressor, domain 2"/>
    <property type="match status" value="1"/>
</dbReference>
<evidence type="ECO:0000256" key="4">
    <source>
        <dbReference type="PROSITE-ProRule" id="PRU00335"/>
    </source>
</evidence>
<evidence type="ECO:0000313" key="7">
    <source>
        <dbReference type="EMBL" id="TPW76645.1"/>
    </source>
</evidence>
<dbReference type="OrthoDB" id="3819648at2"/>
<dbReference type="EMBL" id="VHQG01000002">
    <property type="protein sequence ID" value="TPW76645.1"/>
    <property type="molecule type" value="Genomic_DNA"/>
</dbReference>
<evidence type="ECO:0000313" key="8">
    <source>
        <dbReference type="Proteomes" id="UP000316252"/>
    </source>
</evidence>
<evidence type="ECO:0000256" key="5">
    <source>
        <dbReference type="SAM" id="MobiDB-lite"/>
    </source>
</evidence>
<dbReference type="SUPFAM" id="SSF46689">
    <property type="entry name" value="Homeodomain-like"/>
    <property type="match status" value="1"/>
</dbReference>
<accession>A0A506Y3M8</accession>
<dbReference type="InterPro" id="IPR050109">
    <property type="entry name" value="HTH-type_TetR-like_transc_reg"/>
</dbReference>
<dbReference type="Gene3D" id="1.10.10.60">
    <property type="entry name" value="Homeodomain-like"/>
    <property type="match status" value="1"/>
</dbReference>
<evidence type="ECO:0000256" key="1">
    <source>
        <dbReference type="ARBA" id="ARBA00023015"/>
    </source>
</evidence>
<dbReference type="SUPFAM" id="SSF48498">
    <property type="entry name" value="Tetracyclin repressor-like, C-terminal domain"/>
    <property type="match status" value="1"/>
</dbReference>
<dbReference type="PROSITE" id="PS50977">
    <property type="entry name" value="HTH_TETR_2"/>
    <property type="match status" value="1"/>
</dbReference>